<dbReference type="Proteomes" id="UP000184287">
    <property type="component" value="Unassembled WGS sequence"/>
</dbReference>
<dbReference type="RefSeq" id="WP_073229034.1">
    <property type="nucleotide sequence ID" value="NZ_FQUQ01000001.1"/>
</dbReference>
<dbReference type="EMBL" id="FQUQ01000001">
    <property type="protein sequence ID" value="SHE84981.1"/>
    <property type="molecule type" value="Genomic_DNA"/>
</dbReference>
<organism evidence="2 3">
    <name type="scientific">Pedobacter caeni</name>
    <dbReference type="NCBI Taxonomy" id="288992"/>
    <lineage>
        <taxon>Bacteria</taxon>
        <taxon>Pseudomonadati</taxon>
        <taxon>Bacteroidota</taxon>
        <taxon>Sphingobacteriia</taxon>
        <taxon>Sphingobacteriales</taxon>
        <taxon>Sphingobacteriaceae</taxon>
        <taxon>Pedobacter</taxon>
    </lineage>
</organism>
<keyword evidence="3" id="KW-1185">Reference proteome</keyword>
<reference evidence="3" key="1">
    <citation type="submission" date="2016-11" db="EMBL/GenBank/DDBJ databases">
        <authorList>
            <person name="Varghese N."/>
            <person name="Submissions S."/>
        </authorList>
    </citation>
    <scope>NUCLEOTIDE SEQUENCE [LARGE SCALE GENOMIC DNA]</scope>
    <source>
        <strain evidence="3">DSM 16990</strain>
    </source>
</reference>
<proteinExistence type="predicted"/>
<feature type="compositionally biased region" description="Basic residues" evidence="1">
    <location>
        <begin position="1"/>
        <end position="10"/>
    </location>
</feature>
<dbReference type="OrthoDB" id="770101at2"/>
<feature type="region of interest" description="Disordered" evidence="1">
    <location>
        <begin position="1"/>
        <end position="68"/>
    </location>
</feature>
<evidence type="ECO:0000313" key="2">
    <source>
        <dbReference type="EMBL" id="SHE84981.1"/>
    </source>
</evidence>
<sequence>MDKEMKRPKKRTYEEPDNLGLDADQSSESFSYYSHLNTDNDRISGNPDGEDDNHNAIGPVTYTPLMDK</sequence>
<name>A0A1M4WUL6_9SPHI</name>
<feature type="compositionally biased region" description="Polar residues" evidence="1">
    <location>
        <begin position="24"/>
        <end position="37"/>
    </location>
</feature>
<dbReference type="STRING" id="288992.SAMN04488522_1011392"/>
<gene>
    <name evidence="2" type="ORF">SAMN04488522_1011392</name>
</gene>
<evidence type="ECO:0000313" key="3">
    <source>
        <dbReference type="Proteomes" id="UP000184287"/>
    </source>
</evidence>
<protein>
    <submittedName>
        <fullName evidence="2">Uncharacterized protein</fullName>
    </submittedName>
</protein>
<dbReference type="AlphaFoldDB" id="A0A1M4WUL6"/>
<accession>A0A1M4WUL6</accession>
<evidence type="ECO:0000256" key="1">
    <source>
        <dbReference type="SAM" id="MobiDB-lite"/>
    </source>
</evidence>